<accession>A0ABQ7QNY0</accession>
<proteinExistence type="predicted"/>
<gene>
    <name evidence="1" type="ORF">JYU34_008155</name>
</gene>
<evidence type="ECO:0000313" key="1">
    <source>
        <dbReference type="EMBL" id="KAG7306727.1"/>
    </source>
</evidence>
<dbReference type="EMBL" id="JAHIBW010000011">
    <property type="protein sequence ID" value="KAG7306727.1"/>
    <property type="molecule type" value="Genomic_DNA"/>
</dbReference>
<comment type="caution">
    <text evidence="1">The sequence shown here is derived from an EMBL/GenBank/DDBJ whole genome shotgun (WGS) entry which is preliminary data.</text>
</comment>
<dbReference type="Proteomes" id="UP000823941">
    <property type="component" value="Chromosome 11"/>
</dbReference>
<keyword evidence="2" id="KW-1185">Reference proteome</keyword>
<name>A0ABQ7QNY0_PLUXY</name>
<protein>
    <submittedName>
        <fullName evidence="1">Uncharacterized protein</fullName>
    </submittedName>
</protein>
<reference evidence="1 2" key="1">
    <citation type="submission" date="2021-06" db="EMBL/GenBank/DDBJ databases">
        <title>A haploid diamondback moth (Plutella xylostella L.) genome assembly resolves 31 chromosomes and identifies a diamide resistance mutation.</title>
        <authorList>
            <person name="Ward C.M."/>
            <person name="Perry K.D."/>
            <person name="Baker G."/>
            <person name="Powis K."/>
            <person name="Heckel D.G."/>
            <person name="Baxter S.W."/>
        </authorList>
    </citation>
    <scope>NUCLEOTIDE SEQUENCE [LARGE SCALE GENOMIC DNA]</scope>
    <source>
        <strain evidence="1 2">LV</strain>
        <tissue evidence="1">Single pupa</tissue>
    </source>
</reference>
<sequence>MSMWLRCRCHCDVVTTSSCAVNMENRLPRCRRRVAALPLRCGCVVVAMWLRCGRITQVVDNNGKMWHV</sequence>
<organism evidence="1 2">
    <name type="scientific">Plutella xylostella</name>
    <name type="common">Diamondback moth</name>
    <name type="synonym">Plutella maculipennis</name>
    <dbReference type="NCBI Taxonomy" id="51655"/>
    <lineage>
        <taxon>Eukaryota</taxon>
        <taxon>Metazoa</taxon>
        <taxon>Ecdysozoa</taxon>
        <taxon>Arthropoda</taxon>
        <taxon>Hexapoda</taxon>
        <taxon>Insecta</taxon>
        <taxon>Pterygota</taxon>
        <taxon>Neoptera</taxon>
        <taxon>Endopterygota</taxon>
        <taxon>Lepidoptera</taxon>
        <taxon>Glossata</taxon>
        <taxon>Ditrysia</taxon>
        <taxon>Yponomeutoidea</taxon>
        <taxon>Plutellidae</taxon>
        <taxon>Plutella</taxon>
    </lineage>
</organism>
<evidence type="ECO:0000313" key="2">
    <source>
        <dbReference type="Proteomes" id="UP000823941"/>
    </source>
</evidence>